<proteinExistence type="predicted"/>
<accession>A0A678RW92</accession>
<evidence type="ECO:0000256" key="1">
    <source>
        <dbReference type="SAM" id="Phobius"/>
    </source>
</evidence>
<dbReference type="AlphaFoldDB" id="A0A678RW92"/>
<dbReference type="EMBL" id="KX091853">
    <property type="protein sequence ID" value="ASM82647.1"/>
    <property type="molecule type" value="Genomic_DNA"/>
</dbReference>
<geneLocation type="mitochondrion" evidence="2"/>
<keyword evidence="1" id="KW-1133">Transmembrane helix</keyword>
<evidence type="ECO:0000313" key="2">
    <source>
        <dbReference type="EMBL" id="ASM82647.1"/>
    </source>
</evidence>
<feature type="transmembrane region" description="Helical" evidence="1">
    <location>
        <begin position="6"/>
        <end position="27"/>
    </location>
</feature>
<protein>
    <submittedName>
        <fullName evidence="2">ATP synthase F0 subunit 8</fullName>
    </submittedName>
</protein>
<sequence length="58" mass="6469">MAPLWWVTVMGGTVGVFMLMVGLNYAVYMQTGNLSSKTTVKQGLLTQSTSRSLLVWKW</sequence>
<keyword evidence="1" id="KW-0812">Transmembrane</keyword>
<keyword evidence="2" id="KW-0496">Mitochondrion</keyword>
<gene>
    <name evidence="2" type="primary">ATP8</name>
</gene>
<organism evidence="2">
    <name type="scientific">Eudohrnia metallica</name>
    <dbReference type="NCBI Taxonomy" id="2021301"/>
    <lineage>
        <taxon>Eukaryota</taxon>
        <taxon>Metazoa</taxon>
        <taxon>Ecdysozoa</taxon>
        <taxon>Arthropoda</taxon>
        <taxon>Hexapoda</taxon>
        <taxon>Insecta</taxon>
        <taxon>Pterygota</taxon>
        <taxon>Neoptera</taxon>
        <taxon>Polyneoptera</taxon>
        <taxon>Dermaptera</taxon>
        <taxon>Neodermaptera</taxon>
        <taxon>Epidermaptera</taxon>
        <taxon>Forficuloidea</taxon>
        <taxon>Forficulidae</taxon>
        <taxon>Eudohrnia</taxon>
    </lineage>
</organism>
<name>A0A678RW92_9NEOP</name>
<reference evidence="2" key="1">
    <citation type="submission" date="2016-04" db="EMBL/GenBank/DDBJ databases">
        <title>The partial mitochondrial genomes of Eudohrnia metallica.</title>
        <authorList>
            <person name="Song F."/>
            <person name="Liu Y.Q."/>
            <person name="Jiang P."/>
            <person name="Li H."/>
            <person name="Cai W.Z."/>
        </authorList>
    </citation>
    <scope>NUCLEOTIDE SEQUENCE</scope>
</reference>
<keyword evidence="1" id="KW-0472">Membrane</keyword>